<feature type="non-terminal residue" evidence="1">
    <location>
        <position position="1"/>
    </location>
</feature>
<accession>A0A8I0H4D9</accession>
<dbReference type="AlphaFoldDB" id="A0A8I0H4D9"/>
<name>A0A8I0H4D9_XANCI</name>
<feature type="non-terminal residue" evidence="1">
    <location>
        <position position="117"/>
    </location>
</feature>
<gene>
    <name evidence="1" type="ORF">GUH15_23710</name>
</gene>
<sequence length="117" mass="13486">NIDEGAFKTYYNGLLSEAELNSLKSKWILPKKGALALTTKQIRDLLKYSISLIKIRGTSQFFEILFRMYGLNCTIDDPAKSGYDGWLKTHPYFDQDQYYDKSNFDNIYGCSQCINVT</sequence>
<organism evidence="1 2">
    <name type="scientific">Xanthomonas citri pv. citri</name>
    <dbReference type="NCBI Taxonomy" id="611301"/>
    <lineage>
        <taxon>Bacteria</taxon>
        <taxon>Pseudomonadati</taxon>
        <taxon>Pseudomonadota</taxon>
        <taxon>Gammaproteobacteria</taxon>
        <taxon>Lysobacterales</taxon>
        <taxon>Lysobacteraceae</taxon>
        <taxon>Xanthomonas</taxon>
    </lineage>
</organism>
<protein>
    <submittedName>
        <fullName evidence="1">Uncharacterized protein</fullName>
    </submittedName>
</protein>
<proteinExistence type="predicted"/>
<reference evidence="1" key="1">
    <citation type="submission" date="2020-01" db="EMBL/GenBank/DDBJ databases">
        <authorList>
            <person name="Richard D."/>
        </authorList>
    </citation>
    <scope>NUCLEOTIDE SEQUENCE</scope>
    <source>
        <strain evidence="1">JP541</strain>
    </source>
</reference>
<evidence type="ECO:0000313" key="2">
    <source>
        <dbReference type="Proteomes" id="UP000653002"/>
    </source>
</evidence>
<dbReference type="EMBL" id="JAABFR010001930">
    <property type="protein sequence ID" value="MBD4339006.1"/>
    <property type="molecule type" value="Genomic_DNA"/>
</dbReference>
<evidence type="ECO:0000313" key="1">
    <source>
        <dbReference type="EMBL" id="MBD4339006.1"/>
    </source>
</evidence>
<comment type="caution">
    <text evidence="1">The sequence shown here is derived from an EMBL/GenBank/DDBJ whole genome shotgun (WGS) entry which is preliminary data.</text>
</comment>
<dbReference type="Proteomes" id="UP000653002">
    <property type="component" value="Unassembled WGS sequence"/>
</dbReference>